<comment type="caution">
    <text evidence="1">The sequence shown here is derived from an EMBL/GenBank/DDBJ whole genome shotgun (WGS) entry which is preliminary data.</text>
</comment>
<sequence>MTEPASKRARGFRCECWTQSQTTGARTLIDSITVETPAQAIRYIRVAVRTITPALNPEAFDEAWLWLDTDAHQALTNAKPYIVTLHDHRATIQWTARPVDFLKLTARQAINHPARKEQYRAPAQD</sequence>
<dbReference type="Proteomes" id="UP001501371">
    <property type="component" value="Unassembled WGS sequence"/>
</dbReference>
<evidence type="ECO:0000313" key="2">
    <source>
        <dbReference type="Proteomes" id="UP001501371"/>
    </source>
</evidence>
<proteinExistence type="predicted"/>
<name>A0ABP4FNQ9_9ACTN</name>
<dbReference type="RefSeq" id="WP_344280626.1">
    <property type="nucleotide sequence ID" value="NZ_BAAAKV010000048.1"/>
</dbReference>
<organism evidence="1 2">
    <name type="scientific">Streptomyces hebeiensis</name>
    <dbReference type="NCBI Taxonomy" id="229486"/>
    <lineage>
        <taxon>Bacteria</taxon>
        <taxon>Bacillati</taxon>
        <taxon>Actinomycetota</taxon>
        <taxon>Actinomycetes</taxon>
        <taxon>Kitasatosporales</taxon>
        <taxon>Streptomycetaceae</taxon>
        <taxon>Streptomyces</taxon>
    </lineage>
</organism>
<gene>
    <name evidence="1" type="ORF">GCM10009654_48820</name>
</gene>
<protein>
    <submittedName>
        <fullName evidence="1">Uncharacterized protein</fullName>
    </submittedName>
</protein>
<accession>A0ABP4FNQ9</accession>
<keyword evidence="2" id="KW-1185">Reference proteome</keyword>
<evidence type="ECO:0000313" key="1">
    <source>
        <dbReference type="EMBL" id="GAA1185394.1"/>
    </source>
</evidence>
<dbReference type="EMBL" id="BAAAKV010000048">
    <property type="protein sequence ID" value="GAA1185394.1"/>
    <property type="molecule type" value="Genomic_DNA"/>
</dbReference>
<reference evidence="2" key="1">
    <citation type="journal article" date="2019" name="Int. J. Syst. Evol. Microbiol.">
        <title>The Global Catalogue of Microorganisms (GCM) 10K type strain sequencing project: providing services to taxonomists for standard genome sequencing and annotation.</title>
        <authorList>
            <consortium name="The Broad Institute Genomics Platform"/>
            <consortium name="The Broad Institute Genome Sequencing Center for Infectious Disease"/>
            <person name="Wu L."/>
            <person name="Ma J."/>
        </authorList>
    </citation>
    <scope>NUCLEOTIDE SEQUENCE [LARGE SCALE GENOMIC DNA]</scope>
    <source>
        <strain evidence="2">JCM 12696</strain>
    </source>
</reference>